<keyword evidence="4" id="KW-1185">Reference proteome</keyword>
<feature type="signal peptide" evidence="2">
    <location>
        <begin position="1"/>
        <end position="24"/>
    </location>
</feature>
<name>A0A1I6MB33_9BACT</name>
<dbReference type="RefSeq" id="WP_141223884.1">
    <property type="nucleotide sequence ID" value="NZ_FOZL01000001.1"/>
</dbReference>
<dbReference type="InterPro" id="IPR025961">
    <property type="entry name" value="Metal_resist"/>
</dbReference>
<dbReference type="EMBL" id="FOZL01000001">
    <property type="protein sequence ID" value="SFS12827.1"/>
    <property type="molecule type" value="Genomic_DNA"/>
</dbReference>
<sequence>MKSRLAHLALCCSVLLSAGTCAHAQAPGGGHPPGGPPPGTRPPGPPPGAPPPGGNAPGSNAQGSNNSGAGASPRAQSVTSGSGVKLGPPGRWWDDKTVVQNVGLSRMQQKKMDAIFNANRDAIVQAYQAFQKQQAALNTLSKSPQVDKAQMFAAIDAVNQARATLAKANTEMLLQIRQQLDPAQITKLESLP</sequence>
<dbReference type="Gene3D" id="1.20.120.1490">
    <property type="match status" value="1"/>
</dbReference>
<feature type="compositionally biased region" description="Pro residues" evidence="1">
    <location>
        <begin position="33"/>
        <end position="54"/>
    </location>
</feature>
<gene>
    <name evidence="3" type="ORF">SAMN05421771_2192</name>
</gene>
<proteinExistence type="predicted"/>
<evidence type="ECO:0000256" key="2">
    <source>
        <dbReference type="SAM" id="SignalP"/>
    </source>
</evidence>
<dbReference type="STRING" id="474950.SAMN05421771_2192"/>
<evidence type="ECO:0000256" key="1">
    <source>
        <dbReference type="SAM" id="MobiDB-lite"/>
    </source>
</evidence>
<protein>
    <submittedName>
        <fullName evidence="3">Heavy-metal resistance</fullName>
    </submittedName>
</protein>
<dbReference type="AlphaFoldDB" id="A0A1I6MB33"/>
<feature type="compositionally biased region" description="Low complexity" evidence="1">
    <location>
        <begin position="57"/>
        <end position="75"/>
    </location>
</feature>
<dbReference type="Pfam" id="PF13801">
    <property type="entry name" value="Metal_resist"/>
    <property type="match status" value="1"/>
</dbReference>
<evidence type="ECO:0000313" key="3">
    <source>
        <dbReference type="EMBL" id="SFS12827.1"/>
    </source>
</evidence>
<reference evidence="3 4" key="1">
    <citation type="submission" date="2016-10" db="EMBL/GenBank/DDBJ databases">
        <authorList>
            <person name="de Groot N.N."/>
        </authorList>
    </citation>
    <scope>NUCLEOTIDE SEQUENCE [LARGE SCALE GENOMIC DNA]</scope>
    <source>
        <strain evidence="3 4">DSM 21001</strain>
    </source>
</reference>
<feature type="chain" id="PRO_5011436588" evidence="2">
    <location>
        <begin position="25"/>
        <end position="192"/>
    </location>
</feature>
<keyword evidence="2" id="KW-0732">Signal</keyword>
<accession>A0A1I6MB33</accession>
<dbReference type="Proteomes" id="UP000199024">
    <property type="component" value="Unassembled WGS sequence"/>
</dbReference>
<dbReference type="OrthoDB" id="122988at2"/>
<feature type="region of interest" description="Disordered" evidence="1">
    <location>
        <begin position="25"/>
        <end position="94"/>
    </location>
</feature>
<organism evidence="3 4">
    <name type="scientific">Granulicella pectinivorans</name>
    <dbReference type="NCBI Taxonomy" id="474950"/>
    <lineage>
        <taxon>Bacteria</taxon>
        <taxon>Pseudomonadati</taxon>
        <taxon>Acidobacteriota</taxon>
        <taxon>Terriglobia</taxon>
        <taxon>Terriglobales</taxon>
        <taxon>Acidobacteriaceae</taxon>
        <taxon>Granulicella</taxon>
    </lineage>
</organism>
<evidence type="ECO:0000313" key="4">
    <source>
        <dbReference type="Proteomes" id="UP000199024"/>
    </source>
</evidence>